<dbReference type="EMBL" id="KN822036">
    <property type="protein sequence ID" value="KIM63304.1"/>
    <property type="molecule type" value="Genomic_DNA"/>
</dbReference>
<protein>
    <submittedName>
        <fullName evidence="2">Uncharacterized protein</fullName>
    </submittedName>
</protein>
<proteinExistence type="predicted"/>
<reference evidence="2 3" key="1">
    <citation type="submission" date="2014-04" db="EMBL/GenBank/DDBJ databases">
        <authorList>
            <consortium name="DOE Joint Genome Institute"/>
            <person name="Kuo A."/>
            <person name="Kohler A."/>
            <person name="Nagy L.G."/>
            <person name="Floudas D."/>
            <person name="Copeland A."/>
            <person name="Barry K.W."/>
            <person name="Cichocki N."/>
            <person name="Veneault-Fourrey C."/>
            <person name="LaButti K."/>
            <person name="Lindquist E.A."/>
            <person name="Lipzen A."/>
            <person name="Lundell T."/>
            <person name="Morin E."/>
            <person name="Murat C."/>
            <person name="Sun H."/>
            <person name="Tunlid A."/>
            <person name="Henrissat B."/>
            <person name="Grigoriev I.V."/>
            <person name="Hibbett D.S."/>
            <person name="Martin F."/>
            <person name="Nordberg H.P."/>
            <person name="Cantor M.N."/>
            <person name="Hua S.X."/>
        </authorList>
    </citation>
    <scope>NUCLEOTIDE SEQUENCE [LARGE SCALE GENOMIC DNA]</scope>
    <source>
        <strain evidence="2 3">Foug A</strain>
    </source>
</reference>
<dbReference type="AlphaFoldDB" id="A0A0C3E4B3"/>
<dbReference type="HOGENOM" id="CLU_1448530_0_0_1"/>
<sequence>MPESSKRSHLFKFPRGKDRDLATKGSSGDSSCKSQPKNRFLDAFVHGRGLLGLSRSPSRSSLIEQTADTINLQATVPDSGTSVADITLTLSQGVCYLASCSDLCDDTKPRPSMPTSQLNSVLQSTLMLFLYNFMFPSLQWKYQQTRLLRRFIMMISTILSRIPSPTRLLLLHNEFLNHRILYLILPR</sequence>
<dbReference type="InParanoid" id="A0A0C3E4B3"/>
<dbReference type="Proteomes" id="UP000053989">
    <property type="component" value="Unassembled WGS sequence"/>
</dbReference>
<accession>A0A0C3E4B3</accession>
<feature type="compositionally biased region" description="Polar residues" evidence="1">
    <location>
        <begin position="24"/>
        <end position="35"/>
    </location>
</feature>
<reference evidence="3" key="2">
    <citation type="submission" date="2015-01" db="EMBL/GenBank/DDBJ databases">
        <title>Evolutionary Origins and Diversification of the Mycorrhizal Mutualists.</title>
        <authorList>
            <consortium name="DOE Joint Genome Institute"/>
            <consortium name="Mycorrhizal Genomics Consortium"/>
            <person name="Kohler A."/>
            <person name="Kuo A."/>
            <person name="Nagy L.G."/>
            <person name="Floudas D."/>
            <person name="Copeland A."/>
            <person name="Barry K.W."/>
            <person name="Cichocki N."/>
            <person name="Veneault-Fourrey C."/>
            <person name="LaButti K."/>
            <person name="Lindquist E.A."/>
            <person name="Lipzen A."/>
            <person name="Lundell T."/>
            <person name="Morin E."/>
            <person name="Murat C."/>
            <person name="Riley R."/>
            <person name="Ohm R."/>
            <person name="Sun H."/>
            <person name="Tunlid A."/>
            <person name="Henrissat B."/>
            <person name="Grigoriev I.V."/>
            <person name="Hibbett D.S."/>
            <person name="Martin F."/>
        </authorList>
    </citation>
    <scope>NUCLEOTIDE SEQUENCE [LARGE SCALE GENOMIC DNA]</scope>
    <source>
        <strain evidence="3">Foug A</strain>
    </source>
</reference>
<keyword evidence="3" id="KW-1185">Reference proteome</keyword>
<name>A0A0C3E4B3_9AGAM</name>
<feature type="region of interest" description="Disordered" evidence="1">
    <location>
        <begin position="1"/>
        <end position="35"/>
    </location>
</feature>
<evidence type="ECO:0000256" key="1">
    <source>
        <dbReference type="SAM" id="MobiDB-lite"/>
    </source>
</evidence>
<evidence type="ECO:0000313" key="3">
    <source>
        <dbReference type="Proteomes" id="UP000053989"/>
    </source>
</evidence>
<gene>
    <name evidence="2" type="ORF">SCLCIDRAFT_764765</name>
</gene>
<organism evidence="2 3">
    <name type="scientific">Scleroderma citrinum Foug A</name>
    <dbReference type="NCBI Taxonomy" id="1036808"/>
    <lineage>
        <taxon>Eukaryota</taxon>
        <taxon>Fungi</taxon>
        <taxon>Dikarya</taxon>
        <taxon>Basidiomycota</taxon>
        <taxon>Agaricomycotina</taxon>
        <taxon>Agaricomycetes</taxon>
        <taxon>Agaricomycetidae</taxon>
        <taxon>Boletales</taxon>
        <taxon>Sclerodermatineae</taxon>
        <taxon>Sclerodermataceae</taxon>
        <taxon>Scleroderma</taxon>
    </lineage>
</organism>
<evidence type="ECO:0000313" key="2">
    <source>
        <dbReference type="EMBL" id="KIM63304.1"/>
    </source>
</evidence>